<dbReference type="Gene3D" id="3.40.1410.10">
    <property type="entry name" value="Chorismate lyase-like"/>
    <property type="match status" value="1"/>
</dbReference>
<dbReference type="InterPro" id="IPR028978">
    <property type="entry name" value="Chorismate_lyase_/UTRA_dom_sf"/>
</dbReference>
<dbReference type="SMART" id="SM00866">
    <property type="entry name" value="UTRA"/>
    <property type="match status" value="1"/>
</dbReference>
<dbReference type="SMART" id="SM00345">
    <property type="entry name" value="HTH_GNTR"/>
    <property type="match status" value="1"/>
</dbReference>
<dbReference type="GO" id="GO:0003677">
    <property type="term" value="F:DNA binding"/>
    <property type="evidence" value="ECO:0007669"/>
    <property type="project" value="UniProtKB-KW"/>
</dbReference>
<evidence type="ECO:0000256" key="1">
    <source>
        <dbReference type="ARBA" id="ARBA00023015"/>
    </source>
</evidence>
<keyword evidence="2" id="KW-0238">DNA-binding</keyword>
<evidence type="ECO:0000313" key="5">
    <source>
        <dbReference type="EMBL" id="RLK08476.1"/>
    </source>
</evidence>
<reference evidence="5 6" key="1">
    <citation type="submission" date="2018-10" db="EMBL/GenBank/DDBJ databases">
        <title>Genomic Encyclopedia of Archaeal and Bacterial Type Strains, Phase II (KMG-II): from individual species to whole genera.</title>
        <authorList>
            <person name="Goeker M."/>
        </authorList>
    </citation>
    <scope>NUCLEOTIDE SEQUENCE [LARGE SCALE GENOMIC DNA]</scope>
    <source>
        <strain evidence="5 6">DSM 29317</strain>
    </source>
</reference>
<dbReference type="Pfam" id="PF00392">
    <property type="entry name" value="GntR"/>
    <property type="match status" value="1"/>
</dbReference>
<dbReference type="InterPro" id="IPR036388">
    <property type="entry name" value="WH-like_DNA-bd_sf"/>
</dbReference>
<dbReference type="EMBL" id="RCCT01000002">
    <property type="protein sequence ID" value="RLK08476.1"/>
    <property type="molecule type" value="Genomic_DNA"/>
</dbReference>
<name>A0A497ZU70_9RHOB</name>
<dbReference type="InterPro" id="IPR011663">
    <property type="entry name" value="UTRA"/>
</dbReference>
<dbReference type="OrthoDB" id="7173258at2"/>
<dbReference type="Proteomes" id="UP000271700">
    <property type="component" value="Unassembled WGS sequence"/>
</dbReference>
<keyword evidence="3" id="KW-0804">Transcription</keyword>
<dbReference type="RefSeq" id="WP_010442649.1">
    <property type="nucleotide sequence ID" value="NZ_AEYW01000018.1"/>
</dbReference>
<dbReference type="PRINTS" id="PR00035">
    <property type="entry name" value="HTHGNTR"/>
</dbReference>
<sequence>MSEQESTSTDRIGAPKSVRIALMLEEEIRSGGLDTGAPLDSENALVKRFSVSRNTIRKSLDILSRKGLITTRRGIGSFVTFGGKTIDDRKGWSVALSSGETELATRILRLTRGKMDLADAPESVGTDVLMVDRLRFRVNTGQGVSLERSRVPWRSEFSEIIETGLENGSLTETLRSRGLAVNGGSEWARVLPALSAEDAAVMGRVSGEPMLRLCRLTRSADGDSLEFVESILDPDLFGLHMEF</sequence>
<comment type="caution">
    <text evidence="5">The sequence shown here is derived from an EMBL/GenBank/DDBJ whole genome shotgun (WGS) entry which is preliminary data.</text>
</comment>
<organism evidence="5 6">
    <name type="scientific">Ruegeria conchae</name>
    <dbReference type="NCBI Taxonomy" id="981384"/>
    <lineage>
        <taxon>Bacteria</taxon>
        <taxon>Pseudomonadati</taxon>
        <taxon>Pseudomonadota</taxon>
        <taxon>Alphaproteobacteria</taxon>
        <taxon>Rhodobacterales</taxon>
        <taxon>Roseobacteraceae</taxon>
        <taxon>Ruegeria</taxon>
    </lineage>
</organism>
<protein>
    <submittedName>
        <fullName evidence="5">GntR family transcriptional regulator</fullName>
    </submittedName>
</protein>
<accession>A0A497ZU70</accession>
<dbReference type="STRING" id="981384.GCA_000192475_01018"/>
<proteinExistence type="predicted"/>
<evidence type="ECO:0000313" key="6">
    <source>
        <dbReference type="Proteomes" id="UP000271700"/>
    </source>
</evidence>
<dbReference type="PROSITE" id="PS50949">
    <property type="entry name" value="HTH_GNTR"/>
    <property type="match status" value="1"/>
</dbReference>
<dbReference type="PANTHER" id="PTHR44846">
    <property type="entry name" value="MANNOSYL-D-GLYCERATE TRANSPORT/METABOLISM SYSTEM REPRESSOR MNGR-RELATED"/>
    <property type="match status" value="1"/>
</dbReference>
<keyword evidence="6" id="KW-1185">Reference proteome</keyword>
<dbReference type="GO" id="GO:0003700">
    <property type="term" value="F:DNA-binding transcription factor activity"/>
    <property type="evidence" value="ECO:0007669"/>
    <property type="project" value="InterPro"/>
</dbReference>
<dbReference type="SUPFAM" id="SSF64288">
    <property type="entry name" value="Chorismate lyase-like"/>
    <property type="match status" value="1"/>
</dbReference>
<dbReference type="CDD" id="cd07377">
    <property type="entry name" value="WHTH_GntR"/>
    <property type="match status" value="1"/>
</dbReference>
<dbReference type="Pfam" id="PF07702">
    <property type="entry name" value="UTRA"/>
    <property type="match status" value="1"/>
</dbReference>
<dbReference type="PANTHER" id="PTHR44846:SF17">
    <property type="entry name" value="GNTR-FAMILY TRANSCRIPTIONAL REGULATOR"/>
    <property type="match status" value="1"/>
</dbReference>
<dbReference type="InterPro" id="IPR050679">
    <property type="entry name" value="Bact_HTH_transcr_reg"/>
</dbReference>
<evidence type="ECO:0000256" key="3">
    <source>
        <dbReference type="ARBA" id="ARBA00023163"/>
    </source>
</evidence>
<dbReference type="InterPro" id="IPR000524">
    <property type="entry name" value="Tscrpt_reg_HTH_GntR"/>
</dbReference>
<dbReference type="GO" id="GO:0045892">
    <property type="term" value="P:negative regulation of DNA-templated transcription"/>
    <property type="evidence" value="ECO:0007669"/>
    <property type="project" value="TreeGrafter"/>
</dbReference>
<dbReference type="SUPFAM" id="SSF46785">
    <property type="entry name" value="Winged helix' DNA-binding domain"/>
    <property type="match status" value="1"/>
</dbReference>
<dbReference type="Gene3D" id="1.10.10.10">
    <property type="entry name" value="Winged helix-like DNA-binding domain superfamily/Winged helix DNA-binding domain"/>
    <property type="match status" value="1"/>
</dbReference>
<dbReference type="AlphaFoldDB" id="A0A497ZU70"/>
<keyword evidence="1" id="KW-0805">Transcription regulation</keyword>
<evidence type="ECO:0000256" key="2">
    <source>
        <dbReference type="ARBA" id="ARBA00023125"/>
    </source>
</evidence>
<gene>
    <name evidence="5" type="ORF">CLV75_2154</name>
</gene>
<dbReference type="InterPro" id="IPR036390">
    <property type="entry name" value="WH_DNA-bd_sf"/>
</dbReference>
<evidence type="ECO:0000259" key="4">
    <source>
        <dbReference type="PROSITE" id="PS50949"/>
    </source>
</evidence>
<feature type="domain" description="HTH gntR-type" evidence="4">
    <location>
        <begin position="14"/>
        <end position="82"/>
    </location>
</feature>